<dbReference type="Gene3D" id="3.50.50.60">
    <property type="entry name" value="FAD/NAD(P)-binding domain"/>
    <property type="match status" value="1"/>
</dbReference>
<dbReference type="STRING" id="554065.E1Z9W6"/>
<dbReference type="InParanoid" id="E1Z9W6"/>
<reference evidence="5 6" key="1">
    <citation type="journal article" date="2010" name="Plant Cell">
        <title>The Chlorella variabilis NC64A genome reveals adaptation to photosymbiosis, coevolution with viruses, and cryptic sex.</title>
        <authorList>
            <person name="Blanc G."/>
            <person name="Duncan G."/>
            <person name="Agarkova I."/>
            <person name="Borodovsky M."/>
            <person name="Gurnon J."/>
            <person name="Kuo A."/>
            <person name="Lindquist E."/>
            <person name="Lucas S."/>
            <person name="Pangilinan J."/>
            <person name="Polle J."/>
            <person name="Salamov A."/>
            <person name="Terry A."/>
            <person name="Yamada T."/>
            <person name="Dunigan D.D."/>
            <person name="Grigoriev I.V."/>
            <person name="Claverie J.M."/>
            <person name="Van Etten J.L."/>
        </authorList>
    </citation>
    <scope>NUCLEOTIDE SEQUENCE [LARGE SCALE GENOMIC DNA]</scope>
    <source>
        <strain evidence="5 6">NC64A</strain>
    </source>
</reference>
<accession>E1Z9W6</accession>
<evidence type="ECO:0000256" key="2">
    <source>
        <dbReference type="ARBA" id="ARBA00023002"/>
    </source>
</evidence>
<dbReference type="Proteomes" id="UP000008141">
    <property type="component" value="Unassembled WGS sequence"/>
</dbReference>
<evidence type="ECO:0000256" key="4">
    <source>
        <dbReference type="ARBA" id="ARBA00047707"/>
    </source>
</evidence>
<comment type="similarity">
    <text evidence="1">Belongs to the FMO family.</text>
</comment>
<gene>
    <name evidence="5" type="ORF">CHLNCDRAFT_21314</name>
</gene>
<organism evidence="6">
    <name type="scientific">Chlorella variabilis</name>
    <name type="common">Green alga</name>
    <dbReference type="NCBI Taxonomy" id="554065"/>
    <lineage>
        <taxon>Eukaryota</taxon>
        <taxon>Viridiplantae</taxon>
        <taxon>Chlorophyta</taxon>
        <taxon>core chlorophytes</taxon>
        <taxon>Trebouxiophyceae</taxon>
        <taxon>Chlorellales</taxon>
        <taxon>Chlorellaceae</taxon>
        <taxon>Chlorella clade</taxon>
        <taxon>Chlorella</taxon>
    </lineage>
</organism>
<protein>
    <recommendedName>
        <fullName evidence="3">indole-3-pyruvate monooxygenase</fullName>
        <ecNumber evidence="3">1.14.13.168</ecNumber>
    </recommendedName>
</protein>
<dbReference type="GO" id="GO:0050660">
    <property type="term" value="F:flavin adenine dinucleotide binding"/>
    <property type="evidence" value="ECO:0007669"/>
    <property type="project" value="TreeGrafter"/>
</dbReference>
<evidence type="ECO:0000256" key="1">
    <source>
        <dbReference type="ARBA" id="ARBA00009183"/>
    </source>
</evidence>
<dbReference type="OMA" id="PRLQWMD"/>
<evidence type="ECO:0000313" key="6">
    <source>
        <dbReference type="Proteomes" id="UP000008141"/>
    </source>
</evidence>
<dbReference type="PANTHER" id="PTHR43539:SF91">
    <property type="entry name" value="FAD-DEPENDENT URATE HYDROXYLASE"/>
    <property type="match status" value="1"/>
</dbReference>
<dbReference type="InterPro" id="IPR050982">
    <property type="entry name" value="Auxin_biosynth/cation_transpt"/>
</dbReference>
<name>E1Z9W6_CHLVA</name>
<keyword evidence="6" id="KW-1185">Reference proteome</keyword>
<evidence type="ECO:0000256" key="3">
    <source>
        <dbReference type="ARBA" id="ARBA00039148"/>
    </source>
</evidence>
<dbReference type="EC" id="1.14.13.168" evidence="3"/>
<dbReference type="GO" id="GO:0103075">
    <property type="term" value="F:indole-3-pyruvate monooxygenase activity"/>
    <property type="evidence" value="ECO:0007669"/>
    <property type="project" value="UniProtKB-EC"/>
</dbReference>
<dbReference type="Pfam" id="PF13738">
    <property type="entry name" value="Pyr_redox_3"/>
    <property type="match status" value="1"/>
</dbReference>
<dbReference type="GeneID" id="17356854"/>
<dbReference type="EMBL" id="GL433839">
    <property type="protein sequence ID" value="EFN57595.1"/>
    <property type="molecule type" value="Genomic_DNA"/>
</dbReference>
<dbReference type="KEGG" id="cvr:CHLNCDRAFT_21314"/>
<dbReference type="PANTHER" id="PTHR43539">
    <property type="entry name" value="FLAVIN-BINDING MONOOXYGENASE-LIKE PROTEIN (AFU_ORTHOLOGUE AFUA_4G09220)"/>
    <property type="match status" value="1"/>
</dbReference>
<comment type="catalytic activity">
    <reaction evidence="4">
        <text>indole-3-pyruvate + NADPH + O2 + H(+) = (indol-3-yl)acetate + CO2 + NADP(+) + H2O</text>
        <dbReference type="Rhea" id="RHEA:34331"/>
        <dbReference type="ChEBI" id="CHEBI:15377"/>
        <dbReference type="ChEBI" id="CHEBI:15378"/>
        <dbReference type="ChEBI" id="CHEBI:15379"/>
        <dbReference type="ChEBI" id="CHEBI:16526"/>
        <dbReference type="ChEBI" id="CHEBI:17640"/>
        <dbReference type="ChEBI" id="CHEBI:30854"/>
        <dbReference type="ChEBI" id="CHEBI:57783"/>
        <dbReference type="ChEBI" id="CHEBI:58349"/>
        <dbReference type="EC" id="1.14.13.168"/>
    </reaction>
</comment>
<dbReference type="InterPro" id="IPR036188">
    <property type="entry name" value="FAD/NAD-bd_sf"/>
</dbReference>
<sequence length="551" mass="60453">MHATAAPLASSWGWAPDPSPKRSPPCLILSKQVKHELSYLAWPGKEWVEPRTAEGGAPMYDALIVGAGQCGLAIAHGLMREKVTNVICLDENEPGKEGPWVTYARMVTLRTPKHLTGLEYGNPNLTFQAYYEARFGQEAWAKLDKIPKEMWMQYLQWYHEVLEIPVQNSTRVQLIEPLDAASAEAGFRVTVARCGERQVMHARKVVLATGIQGGGEWHVPQFVKDAVPRQLYAHTSEAIDFAALKGKRVAILGGGASAFDNAQFALGQGVGEVHLFVRREQLPKINPIRFMEFSGFLKHFADLDDTTKYAGIDFFMSYNQPPTNDTFNRAAAFPNFTLHLGSAWQTLTPTADGQQVRIISAKGNEGLFDFLIVSTGLLTDARLRPELGACADQIATWGDSFQAPPGMQRNQLIDDHPYLGPSFEFREKQPGAAPYLSGIYAFNYSALVSMGLSASALSGSKYALPKVVGGITRSLFLEDSPRILSAYLSYREEEFVGVWPRPATSALKAALKGSPNQLPPLPPNAKAAAAEAPQVFKTPSLTRMYVSTPPQ</sequence>
<dbReference type="SUPFAM" id="SSF51905">
    <property type="entry name" value="FAD/NAD(P)-binding domain"/>
    <property type="match status" value="1"/>
</dbReference>
<keyword evidence="2" id="KW-0560">Oxidoreductase</keyword>
<dbReference type="AlphaFoldDB" id="E1Z9W6"/>
<dbReference type="eggNOG" id="ENOG502QT5M">
    <property type="taxonomic scope" value="Eukaryota"/>
</dbReference>
<dbReference type="OrthoDB" id="1716816at2759"/>
<dbReference type="RefSeq" id="XP_005849697.1">
    <property type="nucleotide sequence ID" value="XM_005849635.1"/>
</dbReference>
<proteinExistence type="inferred from homology"/>
<evidence type="ECO:0000313" key="5">
    <source>
        <dbReference type="EMBL" id="EFN57595.1"/>
    </source>
</evidence>